<dbReference type="SUPFAM" id="SSF47413">
    <property type="entry name" value="lambda repressor-like DNA-binding domains"/>
    <property type="match status" value="1"/>
</dbReference>
<evidence type="ECO:0000313" key="2">
    <source>
        <dbReference type="EMBL" id="GLV14988.1"/>
    </source>
</evidence>
<feature type="domain" description="HTH cro/C1-type" evidence="1">
    <location>
        <begin position="35"/>
        <end position="89"/>
    </location>
</feature>
<dbReference type="RefSeq" id="WP_284228170.1">
    <property type="nucleotide sequence ID" value="NZ_BSRA01000024.1"/>
</dbReference>
<dbReference type="InterPro" id="IPR001387">
    <property type="entry name" value="Cro/C1-type_HTH"/>
</dbReference>
<comment type="caution">
    <text evidence="2">The sequence shown here is derived from an EMBL/GenBank/DDBJ whole genome shotgun (WGS) entry which is preliminary data.</text>
</comment>
<dbReference type="InterPro" id="IPR010982">
    <property type="entry name" value="Lambda_DNA-bd_dom_sf"/>
</dbReference>
<dbReference type="Pfam" id="PF01381">
    <property type="entry name" value="HTH_3"/>
    <property type="match status" value="1"/>
</dbReference>
<proteinExistence type="predicted"/>
<dbReference type="CDD" id="cd00093">
    <property type="entry name" value="HTH_XRE"/>
    <property type="match status" value="1"/>
</dbReference>
<dbReference type="SMART" id="SM00530">
    <property type="entry name" value="HTH_XRE"/>
    <property type="match status" value="1"/>
</dbReference>
<dbReference type="EMBL" id="BSRA01000024">
    <property type="protein sequence ID" value="GLV14988.1"/>
    <property type="molecule type" value="Genomic_DNA"/>
</dbReference>
<sequence length="99" mass="11355">MSDDMEKYLAKQMEDPEFRKAWAESQLEYEVARQLIQLRKSKGMTQGQLAVRLRTKQSEIARIENGNQNISLGKLRKIAEAMGGHVVVKIEPSPELQKQ</sequence>
<protein>
    <recommendedName>
        <fullName evidence="1">HTH cro/C1-type domain-containing protein</fullName>
    </recommendedName>
</protein>
<evidence type="ECO:0000259" key="1">
    <source>
        <dbReference type="PROSITE" id="PS50943"/>
    </source>
</evidence>
<dbReference type="AlphaFoldDB" id="A0AA37U2B0"/>
<dbReference type="Proteomes" id="UP001157137">
    <property type="component" value="Unassembled WGS sequence"/>
</dbReference>
<dbReference type="Gene3D" id="1.10.260.40">
    <property type="entry name" value="lambda repressor-like DNA-binding domains"/>
    <property type="match status" value="1"/>
</dbReference>
<reference evidence="2" key="1">
    <citation type="submission" date="2023-02" db="EMBL/GenBank/DDBJ databases">
        <title>Proposal of a novel subspecies: Alicyclobacillus hesperidum subspecies aegle.</title>
        <authorList>
            <person name="Goto K."/>
            <person name="Fujii T."/>
            <person name="Yasui K."/>
            <person name="Mochida K."/>
            <person name="Kato-Tanaka Y."/>
            <person name="Morohoshi S."/>
            <person name="An S.Y."/>
            <person name="Kasai H."/>
            <person name="Yokota A."/>
        </authorList>
    </citation>
    <scope>NUCLEOTIDE SEQUENCE</scope>
    <source>
        <strain evidence="2">DSM 12766</strain>
    </source>
</reference>
<dbReference type="GO" id="GO:0003677">
    <property type="term" value="F:DNA binding"/>
    <property type="evidence" value="ECO:0007669"/>
    <property type="project" value="InterPro"/>
</dbReference>
<accession>A0AA37U2B0</accession>
<name>A0AA37U2B0_9BACL</name>
<gene>
    <name evidence="2" type="ORF">Heshes_26740</name>
</gene>
<evidence type="ECO:0000313" key="3">
    <source>
        <dbReference type="Proteomes" id="UP001157137"/>
    </source>
</evidence>
<organism evidence="2 3">
    <name type="scientific">Alicyclobacillus hesperidum</name>
    <dbReference type="NCBI Taxonomy" id="89784"/>
    <lineage>
        <taxon>Bacteria</taxon>
        <taxon>Bacillati</taxon>
        <taxon>Bacillota</taxon>
        <taxon>Bacilli</taxon>
        <taxon>Bacillales</taxon>
        <taxon>Alicyclobacillaceae</taxon>
        <taxon>Alicyclobacillus</taxon>
    </lineage>
</organism>
<dbReference type="PROSITE" id="PS50943">
    <property type="entry name" value="HTH_CROC1"/>
    <property type="match status" value="1"/>
</dbReference>